<feature type="transmembrane region" description="Helical" evidence="2">
    <location>
        <begin position="155"/>
        <end position="173"/>
    </location>
</feature>
<feature type="transmembrane region" description="Helical" evidence="2">
    <location>
        <begin position="301"/>
        <end position="321"/>
    </location>
</feature>
<evidence type="ECO:0000313" key="4">
    <source>
        <dbReference type="Proteomes" id="UP001201812"/>
    </source>
</evidence>
<keyword evidence="2" id="KW-0812">Transmembrane</keyword>
<dbReference type="AlphaFoldDB" id="A0AAD4QUX2"/>
<keyword evidence="2" id="KW-1133">Transmembrane helix</keyword>
<dbReference type="EMBL" id="JAKKPZ010000262">
    <property type="protein sequence ID" value="KAI1697578.1"/>
    <property type="molecule type" value="Genomic_DNA"/>
</dbReference>
<keyword evidence="4" id="KW-1185">Reference proteome</keyword>
<organism evidence="3 4">
    <name type="scientific">Ditylenchus destructor</name>
    <dbReference type="NCBI Taxonomy" id="166010"/>
    <lineage>
        <taxon>Eukaryota</taxon>
        <taxon>Metazoa</taxon>
        <taxon>Ecdysozoa</taxon>
        <taxon>Nematoda</taxon>
        <taxon>Chromadorea</taxon>
        <taxon>Rhabditida</taxon>
        <taxon>Tylenchina</taxon>
        <taxon>Tylenchomorpha</taxon>
        <taxon>Sphaerularioidea</taxon>
        <taxon>Anguinidae</taxon>
        <taxon>Anguininae</taxon>
        <taxon>Ditylenchus</taxon>
    </lineage>
</organism>
<name>A0AAD4QUX2_9BILA</name>
<dbReference type="Proteomes" id="UP001201812">
    <property type="component" value="Unassembled WGS sequence"/>
</dbReference>
<reference evidence="3" key="1">
    <citation type="submission" date="2022-01" db="EMBL/GenBank/DDBJ databases">
        <title>Genome Sequence Resource for Two Populations of Ditylenchus destructor, the Migratory Endoparasitic Phytonematode.</title>
        <authorList>
            <person name="Zhang H."/>
            <person name="Lin R."/>
            <person name="Xie B."/>
        </authorList>
    </citation>
    <scope>NUCLEOTIDE SEQUENCE</scope>
    <source>
        <strain evidence="3">BazhouSP</strain>
    </source>
</reference>
<evidence type="ECO:0000256" key="1">
    <source>
        <dbReference type="SAM" id="MobiDB-lite"/>
    </source>
</evidence>
<proteinExistence type="predicted"/>
<protein>
    <submittedName>
        <fullName evidence="3">Uncharacterized protein</fullName>
    </submittedName>
</protein>
<keyword evidence="2" id="KW-0472">Membrane</keyword>
<comment type="caution">
    <text evidence="3">The sequence shown here is derived from an EMBL/GenBank/DDBJ whole genome shotgun (WGS) entry which is preliminary data.</text>
</comment>
<gene>
    <name evidence="3" type="ORF">DdX_18434</name>
</gene>
<accession>A0AAD4QUX2</accession>
<evidence type="ECO:0000256" key="2">
    <source>
        <dbReference type="SAM" id="Phobius"/>
    </source>
</evidence>
<feature type="compositionally biased region" description="Polar residues" evidence="1">
    <location>
        <begin position="67"/>
        <end position="76"/>
    </location>
</feature>
<sequence length="341" mass="38060">MLGQCQRSANPKAWLFLLKRPYSSRNSFHDLERSALTRSTLVSRLHKILLRSNGDNSVRATFPERSFANSSKNSPGPVSESKGEQKTSSGNESFEERSAQNVNESCQRVGRIELVDRTIDVGNVERSGEFIDGSEENLDSEKSEEATKTEKASKYFFTLSVGAGVGLLLYYTYLAAMKTFVDKVDVELKILDHEYGACLARKSYPFEDFIEKLLKSGNVKRIIHFPTHKKLVVVVSPGTNIEGLPTGKEAIPLNLFSTHGIHALKPAAVAREVRRLEKQIGIKSSGAVPIEVVGHETETPWYSMPLFVFIFGVMPSMVFLIGRKEKKHWKAATIAARRKPL</sequence>
<feature type="region of interest" description="Disordered" evidence="1">
    <location>
        <begin position="60"/>
        <end position="102"/>
    </location>
</feature>
<evidence type="ECO:0000313" key="3">
    <source>
        <dbReference type="EMBL" id="KAI1697578.1"/>
    </source>
</evidence>